<dbReference type="Proteomes" id="UP000274122">
    <property type="component" value="Chromosome"/>
</dbReference>
<dbReference type="AlphaFoldDB" id="A0A447V1Z5"/>
<reference evidence="2 3" key="1">
    <citation type="submission" date="2018-12" db="EMBL/GenBank/DDBJ databases">
        <authorList>
            <consortium name="Pathogen Informatics"/>
        </authorList>
    </citation>
    <scope>NUCLEOTIDE SEQUENCE [LARGE SCALE GENOMIC DNA]</scope>
    <source>
        <strain evidence="2 3">NCTC11466</strain>
    </source>
</reference>
<dbReference type="EMBL" id="LR134201">
    <property type="protein sequence ID" value="VEB97460.1"/>
    <property type="molecule type" value="Genomic_DNA"/>
</dbReference>
<accession>A0A447V1Z5</accession>
<evidence type="ECO:0000256" key="1">
    <source>
        <dbReference type="SAM" id="SignalP"/>
    </source>
</evidence>
<sequence length="309" mass="34995">MSLCLRVLALLACSLALACYALATEEGPEEALGLSDYRYFRVYPHLERAQKALKANDEQRAIGSFQHAHQLAPNSLPLTLLLADAWRHFQHDDKARELLSQQLRKTPGNIQVRAALDAIPQPAKNVIRREQLLRMAEECNLSPSEACRQEVGHYAVNLGELDLALTQLNDEPFRVSPGGKALLNNLTQRAISLQQWQMADRGFALHDRLATLNDEQYQQWFAILLHLGRDRRILDLQRQGVMNSPGMQLAYAQSLAERKKFSALRVYLAGRNPHFSTRSEKRNWHYLVAAWGGKASQNNPEPFIAAEKK</sequence>
<dbReference type="Gene3D" id="1.25.40.10">
    <property type="entry name" value="Tetratricopeptide repeat domain"/>
    <property type="match status" value="1"/>
</dbReference>
<protein>
    <submittedName>
        <fullName evidence="2">Bacteriophage N4 receptor, outer membrane subunit</fullName>
    </submittedName>
</protein>
<proteinExistence type="predicted"/>
<dbReference type="InterPro" id="IPR011990">
    <property type="entry name" value="TPR-like_helical_dom_sf"/>
</dbReference>
<gene>
    <name evidence="2" type="ORF">NCTC11466_02176</name>
</gene>
<dbReference type="KEGG" id="clap:NCTC11466_02176"/>
<feature type="chain" id="PRO_5019022445" evidence="1">
    <location>
        <begin position="24"/>
        <end position="309"/>
    </location>
</feature>
<dbReference type="RefSeq" id="WP_197718552.1">
    <property type="nucleotide sequence ID" value="NZ_LR134201.1"/>
</dbReference>
<dbReference type="SUPFAM" id="SSF48452">
    <property type="entry name" value="TPR-like"/>
    <property type="match status" value="1"/>
</dbReference>
<name>A0A447V1Z5_9ENTR</name>
<dbReference type="PROSITE" id="PS51257">
    <property type="entry name" value="PROKAR_LIPOPROTEIN"/>
    <property type="match status" value="1"/>
</dbReference>
<keyword evidence="3" id="KW-1185">Reference proteome</keyword>
<keyword evidence="2" id="KW-0675">Receptor</keyword>
<keyword evidence="1" id="KW-0732">Signal</keyword>
<organism evidence="2 3">
    <name type="scientific">Cedecea lapagei</name>
    <dbReference type="NCBI Taxonomy" id="158823"/>
    <lineage>
        <taxon>Bacteria</taxon>
        <taxon>Pseudomonadati</taxon>
        <taxon>Pseudomonadota</taxon>
        <taxon>Gammaproteobacteria</taxon>
        <taxon>Enterobacterales</taxon>
        <taxon>Enterobacteriaceae</taxon>
        <taxon>Cedecea</taxon>
    </lineage>
</organism>
<evidence type="ECO:0000313" key="3">
    <source>
        <dbReference type="Proteomes" id="UP000274122"/>
    </source>
</evidence>
<feature type="signal peptide" evidence="1">
    <location>
        <begin position="1"/>
        <end position="23"/>
    </location>
</feature>
<dbReference type="Pfam" id="PF14559">
    <property type="entry name" value="TPR_19"/>
    <property type="match status" value="1"/>
</dbReference>
<evidence type="ECO:0000313" key="2">
    <source>
        <dbReference type="EMBL" id="VEB97460.1"/>
    </source>
</evidence>